<feature type="region of interest" description="Disordered" evidence="4">
    <location>
        <begin position="176"/>
        <end position="217"/>
    </location>
</feature>
<sequence>MDDLEQDGINEELIEFAILESIQDAYKLQCSVPAHRKQSNSENFTKIMTAIDKGDVAALQALSCCASAFRESDSRGWLPLHAAAVLPKTEMLHVVLQVMLSMDMTLEKQTKDGDTALTLAAEADQVENIKLLLQHGASPHNTNSRNESPLLIGLGSGLVGERLVAGLLLAGPGWAKPERETRDHPPVGPPPAGGTVRDRCKEDWAADEGGDLGGPIPGCLGWL</sequence>
<gene>
    <name evidence="5" type="ORF">ILYODFUR_020736</name>
</gene>
<dbReference type="Proteomes" id="UP001482620">
    <property type="component" value="Unassembled WGS sequence"/>
</dbReference>
<dbReference type="Pfam" id="PF12796">
    <property type="entry name" value="Ank_2"/>
    <property type="match status" value="1"/>
</dbReference>
<feature type="compositionally biased region" description="Basic and acidic residues" evidence="4">
    <location>
        <begin position="176"/>
        <end position="185"/>
    </location>
</feature>
<dbReference type="PANTHER" id="PTHR24198">
    <property type="entry name" value="ANKYRIN REPEAT AND PROTEIN KINASE DOMAIN-CONTAINING PROTEIN"/>
    <property type="match status" value="1"/>
</dbReference>
<accession>A0ABV0SQY4</accession>
<evidence type="ECO:0000313" key="5">
    <source>
        <dbReference type="EMBL" id="MEQ2221933.1"/>
    </source>
</evidence>
<name>A0ABV0SQY4_9TELE</name>
<evidence type="ECO:0000313" key="6">
    <source>
        <dbReference type="Proteomes" id="UP001482620"/>
    </source>
</evidence>
<dbReference type="PROSITE" id="PS50088">
    <property type="entry name" value="ANK_REPEAT"/>
    <property type="match status" value="1"/>
</dbReference>
<dbReference type="PANTHER" id="PTHR24198:SF176">
    <property type="entry name" value="ANKYRIN REPEAT AND SOCS BOX CONTAINING 14"/>
    <property type="match status" value="1"/>
</dbReference>
<comment type="caution">
    <text evidence="5">The sequence shown here is derived from an EMBL/GenBank/DDBJ whole genome shotgun (WGS) entry which is preliminary data.</text>
</comment>
<proteinExistence type="predicted"/>
<evidence type="ECO:0000256" key="4">
    <source>
        <dbReference type="SAM" id="MobiDB-lite"/>
    </source>
</evidence>
<keyword evidence="6" id="KW-1185">Reference proteome</keyword>
<dbReference type="Gene3D" id="1.25.40.20">
    <property type="entry name" value="Ankyrin repeat-containing domain"/>
    <property type="match status" value="1"/>
</dbReference>
<protein>
    <submittedName>
        <fullName evidence="5">Uncharacterized protein</fullName>
    </submittedName>
</protein>
<dbReference type="SUPFAM" id="SSF48403">
    <property type="entry name" value="Ankyrin repeat"/>
    <property type="match status" value="1"/>
</dbReference>
<dbReference type="SMART" id="SM00248">
    <property type="entry name" value="ANK"/>
    <property type="match status" value="2"/>
</dbReference>
<keyword evidence="2 3" id="KW-0040">ANK repeat</keyword>
<keyword evidence="1" id="KW-0677">Repeat</keyword>
<organism evidence="5 6">
    <name type="scientific">Ilyodon furcidens</name>
    <name type="common">goldbreast splitfin</name>
    <dbReference type="NCBI Taxonomy" id="33524"/>
    <lineage>
        <taxon>Eukaryota</taxon>
        <taxon>Metazoa</taxon>
        <taxon>Chordata</taxon>
        <taxon>Craniata</taxon>
        <taxon>Vertebrata</taxon>
        <taxon>Euteleostomi</taxon>
        <taxon>Actinopterygii</taxon>
        <taxon>Neopterygii</taxon>
        <taxon>Teleostei</taxon>
        <taxon>Neoteleostei</taxon>
        <taxon>Acanthomorphata</taxon>
        <taxon>Ovalentaria</taxon>
        <taxon>Atherinomorphae</taxon>
        <taxon>Cyprinodontiformes</taxon>
        <taxon>Goodeidae</taxon>
        <taxon>Ilyodon</taxon>
    </lineage>
</organism>
<reference evidence="5 6" key="1">
    <citation type="submission" date="2021-06" db="EMBL/GenBank/DDBJ databases">
        <authorList>
            <person name="Palmer J.M."/>
        </authorList>
    </citation>
    <scope>NUCLEOTIDE SEQUENCE [LARGE SCALE GENOMIC DNA]</scope>
    <source>
        <strain evidence="6">if_2019</strain>
        <tissue evidence="5">Muscle</tissue>
    </source>
</reference>
<dbReference type="EMBL" id="JAHRIQ010002159">
    <property type="protein sequence ID" value="MEQ2221933.1"/>
    <property type="molecule type" value="Genomic_DNA"/>
</dbReference>
<dbReference type="PROSITE" id="PS50297">
    <property type="entry name" value="ANK_REP_REGION"/>
    <property type="match status" value="1"/>
</dbReference>
<dbReference type="InterPro" id="IPR036770">
    <property type="entry name" value="Ankyrin_rpt-contain_sf"/>
</dbReference>
<evidence type="ECO:0000256" key="2">
    <source>
        <dbReference type="ARBA" id="ARBA00023043"/>
    </source>
</evidence>
<feature type="repeat" description="ANK" evidence="3">
    <location>
        <begin position="112"/>
        <end position="144"/>
    </location>
</feature>
<evidence type="ECO:0000256" key="3">
    <source>
        <dbReference type="PROSITE-ProRule" id="PRU00023"/>
    </source>
</evidence>
<dbReference type="InterPro" id="IPR002110">
    <property type="entry name" value="Ankyrin_rpt"/>
</dbReference>
<evidence type="ECO:0000256" key="1">
    <source>
        <dbReference type="ARBA" id="ARBA00022737"/>
    </source>
</evidence>